<gene>
    <name evidence="2" type="ORF">US91_C0005G0082</name>
</gene>
<dbReference type="CDD" id="cd05403">
    <property type="entry name" value="NT_KNTase_like"/>
    <property type="match status" value="1"/>
</dbReference>
<dbReference type="SUPFAM" id="SSF81301">
    <property type="entry name" value="Nucleotidyltransferase"/>
    <property type="match status" value="1"/>
</dbReference>
<proteinExistence type="predicted"/>
<dbReference type="InterPro" id="IPR036388">
    <property type="entry name" value="WH-like_DNA-bd_sf"/>
</dbReference>
<sequence>MTKIAQKIIKLLADHPMQEFYGQEIADKIKCSKASASNILGKLAEEKIILKVTKGHMGFYRINYGNIDVKKIRIESALERIKPLLPRLEKVSQKIILFGSASRGEQTVGSDIDLFILSKEKAEAGLVIKKNIGLKIKAVIKTAGEWSELEVREPEFYQEIKNGIVLYSYVPRI</sequence>
<reference evidence="2 3" key="1">
    <citation type="journal article" date="2015" name="Nature">
        <title>rRNA introns, odd ribosomes, and small enigmatic genomes across a large radiation of phyla.</title>
        <authorList>
            <person name="Brown C.T."/>
            <person name="Hug L.A."/>
            <person name="Thomas B.C."/>
            <person name="Sharon I."/>
            <person name="Castelle C.J."/>
            <person name="Singh A."/>
            <person name="Wilkins M.J."/>
            <person name="Williams K.H."/>
            <person name="Banfield J.F."/>
        </authorList>
    </citation>
    <scope>NUCLEOTIDE SEQUENCE [LARGE SCALE GENOMIC DNA]</scope>
</reference>
<dbReference type="GO" id="GO:0016779">
    <property type="term" value="F:nucleotidyltransferase activity"/>
    <property type="evidence" value="ECO:0007669"/>
    <property type="project" value="InterPro"/>
</dbReference>
<evidence type="ECO:0000313" key="3">
    <source>
        <dbReference type="Proteomes" id="UP000034022"/>
    </source>
</evidence>
<evidence type="ECO:0000259" key="1">
    <source>
        <dbReference type="Pfam" id="PF01909"/>
    </source>
</evidence>
<protein>
    <submittedName>
        <fullName evidence="2">Polymerase beta domain protein region protein</fullName>
    </submittedName>
</protein>
<dbReference type="CDD" id="cd00090">
    <property type="entry name" value="HTH_ARSR"/>
    <property type="match status" value="1"/>
</dbReference>
<accession>A0A0G0JUM1</accession>
<dbReference type="InterPro" id="IPR043519">
    <property type="entry name" value="NT_sf"/>
</dbReference>
<dbReference type="InterPro" id="IPR002934">
    <property type="entry name" value="Polymerase_NTP_transf_dom"/>
</dbReference>
<organism evidence="2 3">
    <name type="scientific">Candidatus Falkowbacteria bacterium GW2011_GWE1_38_31</name>
    <dbReference type="NCBI Taxonomy" id="1618638"/>
    <lineage>
        <taxon>Bacteria</taxon>
        <taxon>Candidatus Falkowiibacteriota</taxon>
    </lineage>
</organism>
<comment type="caution">
    <text evidence="2">The sequence shown here is derived from an EMBL/GenBank/DDBJ whole genome shotgun (WGS) entry which is preliminary data.</text>
</comment>
<dbReference type="Gene3D" id="1.10.10.10">
    <property type="entry name" value="Winged helix-like DNA-binding domain superfamily/Winged helix DNA-binding domain"/>
    <property type="match status" value="1"/>
</dbReference>
<feature type="domain" description="Polymerase nucleotidyl transferase" evidence="1">
    <location>
        <begin position="79"/>
        <end position="135"/>
    </location>
</feature>
<dbReference type="Pfam" id="PF01909">
    <property type="entry name" value="NTP_transf_2"/>
    <property type="match status" value="1"/>
</dbReference>
<dbReference type="AlphaFoldDB" id="A0A0G0JUM1"/>
<name>A0A0G0JUM1_9BACT</name>
<dbReference type="Proteomes" id="UP000034022">
    <property type="component" value="Unassembled WGS sequence"/>
</dbReference>
<dbReference type="EMBL" id="LBUU01000005">
    <property type="protein sequence ID" value="KKQ70377.1"/>
    <property type="molecule type" value="Genomic_DNA"/>
</dbReference>
<dbReference type="InterPro" id="IPR011991">
    <property type="entry name" value="ArsR-like_HTH"/>
</dbReference>
<dbReference type="SUPFAM" id="SSF46785">
    <property type="entry name" value="Winged helix' DNA-binding domain"/>
    <property type="match status" value="1"/>
</dbReference>
<dbReference type="InterPro" id="IPR036390">
    <property type="entry name" value="WH_DNA-bd_sf"/>
</dbReference>
<evidence type="ECO:0000313" key="2">
    <source>
        <dbReference type="EMBL" id="KKQ70377.1"/>
    </source>
</evidence>
<dbReference type="Gene3D" id="3.30.460.10">
    <property type="entry name" value="Beta Polymerase, domain 2"/>
    <property type="match status" value="1"/>
</dbReference>